<dbReference type="RefSeq" id="WP_012003247.1">
    <property type="nucleotide sequence ID" value="NC_009828.1"/>
</dbReference>
<dbReference type="KEGG" id="tle:Tlet_1204"/>
<name>A8F6I2_PSELT</name>
<sequence>MRINLLDRLAKRGNTFTFEEVVETFNISRKTLWVILSRLEKRGWIERIEKGKYMIIPLGAEKGKYTLSEFVIASTLVKPYAIAYWSALHYYGLTEQIPSTVFVQTTSRKKEQTLEIFGINYRIVRVAQTKFFGFRKEWIEETQITITDREKTIIDCLDKPQYSGGIIEVAKSLKNGRFDKDKLVSYAEKINNSAVLRRLGFLCEFLRIEINLPEIETRNYLYLDPTMPKNGIKDAKWHLIVNLDEKILGALE</sequence>
<dbReference type="SUPFAM" id="SSF46785">
    <property type="entry name" value="Winged helix' DNA-binding domain"/>
    <property type="match status" value="1"/>
</dbReference>
<evidence type="ECO:0000313" key="3">
    <source>
        <dbReference type="Proteomes" id="UP000002016"/>
    </source>
</evidence>
<dbReference type="InterPro" id="IPR036388">
    <property type="entry name" value="WH-like_DNA-bd_sf"/>
</dbReference>
<dbReference type="Gene3D" id="1.10.10.10">
    <property type="entry name" value="Winged helix-like DNA-binding domain superfamily/Winged helix DNA-binding domain"/>
    <property type="match status" value="1"/>
</dbReference>
<dbReference type="Pfam" id="PF13338">
    <property type="entry name" value="AbiEi_4"/>
    <property type="match status" value="1"/>
</dbReference>
<feature type="domain" description="AbiEi antitoxin N-terminal" evidence="1">
    <location>
        <begin position="5"/>
        <end position="55"/>
    </location>
</feature>
<gene>
    <name evidence="2" type="ordered locus">Tlet_1204</name>
</gene>
<proteinExistence type="predicted"/>
<reference evidence="2 3" key="1">
    <citation type="submission" date="2007-08" db="EMBL/GenBank/DDBJ databases">
        <title>Complete sequence of Thermotoga lettingae TMO.</title>
        <authorList>
            <consortium name="US DOE Joint Genome Institute"/>
            <person name="Copeland A."/>
            <person name="Lucas S."/>
            <person name="Lapidus A."/>
            <person name="Barry K."/>
            <person name="Glavina del Rio T."/>
            <person name="Dalin E."/>
            <person name="Tice H."/>
            <person name="Pitluck S."/>
            <person name="Foster B."/>
            <person name="Bruce D."/>
            <person name="Schmutz J."/>
            <person name="Larimer F."/>
            <person name="Land M."/>
            <person name="Hauser L."/>
            <person name="Kyrpides N."/>
            <person name="Mikhailova N."/>
            <person name="Nelson K."/>
            <person name="Gogarten J.P."/>
            <person name="Noll K."/>
            <person name="Richardson P."/>
        </authorList>
    </citation>
    <scope>NUCLEOTIDE SEQUENCE [LARGE SCALE GENOMIC DNA]</scope>
    <source>
        <strain evidence="3">ATCC BAA-301 / DSM 14385 / NBRC 107922 / TMO</strain>
    </source>
</reference>
<dbReference type="eggNOG" id="COG5340">
    <property type="taxonomic scope" value="Bacteria"/>
</dbReference>
<evidence type="ECO:0000259" key="1">
    <source>
        <dbReference type="Pfam" id="PF13338"/>
    </source>
</evidence>
<reference evidence="2 3" key="2">
    <citation type="journal article" date="2009" name="Proc. Natl. Acad. Sci. U.S.A.">
        <title>On the chimeric nature, thermophilic origin, and phylogenetic placement of the Thermotogales.</title>
        <authorList>
            <person name="Zhaxybayeva O."/>
            <person name="Swithers K.S."/>
            <person name="Lapierre P."/>
            <person name="Fournier G.P."/>
            <person name="Bickhart D.M."/>
            <person name="DeBoy R.T."/>
            <person name="Nelson K.E."/>
            <person name="Nesbo C.L."/>
            <person name="Doolittle W.F."/>
            <person name="Gogarten J.P."/>
            <person name="Noll K.M."/>
        </authorList>
    </citation>
    <scope>NUCLEOTIDE SEQUENCE [LARGE SCALE GENOMIC DNA]</scope>
    <source>
        <strain evidence="3">ATCC BAA-301 / DSM 14385 / NBRC 107922 / TMO</strain>
    </source>
</reference>
<organism evidence="2 3">
    <name type="scientific">Pseudothermotoga lettingae (strain ATCC BAA-301 / DSM 14385 / NBRC 107922 / TMO)</name>
    <name type="common">Thermotoga lettingae</name>
    <dbReference type="NCBI Taxonomy" id="416591"/>
    <lineage>
        <taxon>Bacteria</taxon>
        <taxon>Thermotogati</taxon>
        <taxon>Thermotogota</taxon>
        <taxon>Thermotogae</taxon>
        <taxon>Thermotogales</taxon>
        <taxon>Thermotogaceae</taxon>
        <taxon>Pseudothermotoga</taxon>
    </lineage>
</organism>
<dbReference type="STRING" id="416591.Tlet_1204"/>
<dbReference type="OrthoDB" id="42441at2"/>
<accession>A8F6I2</accession>
<dbReference type="EMBL" id="CP000812">
    <property type="protein sequence ID" value="ABV33766.1"/>
    <property type="molecule type" value="Genomic_DNA"/>
</dbReference>
<protein>
    <recommendedName>
        <fullName evidence="1">AbiEi antitoxin N-terminal domain-containing protein</fullName>
    </recommendedName>
</protein>
<dbReference type="AlphaFoldDB" id="A8F6I2"/>
<dbReference type="HOGENOM" id="CLU_082323_0_0_0"/>
<dbReference type="InterPro" id="IPR036390">
    <property type="entry name" value="WH_DNA-bd_sf"/>
</dbReference>
<dbReference type="InterPro" id="IPR025159">
    <property type="entry name" value="AbiEi_N"/>
</dbReference>
<evidence type="ECO:0000313" key="2">
    <source>
        <dbReference type="EMBL" id="ABV33766.1"/>
    </source>
</evidence>
<dbReference type="Proteomes" id="UP000002016">
    <property type="component" value="Chromosome"/>
</dbReference>
<keyword evidence="3" id="KW-1185">Reference proteome</keyword>